<name>A0A077EE42_9FLAO</name>
<evidence type="ECO:0000256" key="1">
    <source>
        <dbReference type="ARBA" id="ARBA00004826"/>
    </source>
</evidence>
<sequence length="169" mass="20026">MEEKVVLVNPNDDVLGVMEKMQAHQNGLLHRAFSVFLFDQEGKMLLQQRSSTKYHSPDKWTNACCSHPRENETYLDGAKRRIHEELGINCELEEKFHFIYKADVGQGLWEHELDHVFIGTYNGEYQLNPDEVSAIRFVTMEELDKEIANKPELFTEWFKIIWDEYRHHL</sequence>
<comment type="pathway">
    <text evidence="1">Isoprenoid biosynthesis; dimethylallyl diphosphate biosynthesis; dimethylallyl diphosphate from isopentenyl diphosphate: step 1/1.</text>
</comment>
<reference evidence="13" key="1">
    <citation type="journal article" date="2013" name="Lancet">
        <title>First case of E anophelis outbreak in an intensive-care unit.</title>
        <authorList>
            <person name="Teo J."/>
            <person name="Tan S.Y."/>
            <person name="Tay M."/>
            <person name="Ding Y."/>
            <person name="Kjelleberg S."/>
            <person name="Givskov M."/>
            <person name="Lin R.T."/>
            <person name="Yang L."/>
        </authorList>
    </citation>
    <scope>NUCLEOTIDE SEQUENCE [LARGE SCALE GENOMIC DNA]</scope>
    <source>
        <strain evidence="13">NUHP1</strain>
    </source>
</reference>
<reference evidence="13" key="2">
    <citation type="journal article" date="2015" name="Genome Biol. Evol.">
        <title>Complete Genome Sequence and Transcriptomic Analysis of the Novel Pathogen Elizabethkingia anophelis in Response to Oxidative Stress.</title>
        <authorList>
            <person name="Li Y."/>
            <person name="Liu Y."/>
            <person name="Chew S.C."/>
            <person name="Tay M."/>
            <person name="Salido M.M."/>
            <person name="Teo J."/>
            <person name="Lauro F.M."/>
            <person name="Givskov M."/>
            <person name="Yang L."/>
        </authorList>
    </citation>
    <scope>NUCLEOTIDE SEQUENCE</scope>
    <source>
        <strain evidence="13">NUHP1</strain>
    </source>
</reference>
<evidence type="ECO:0000256" key="4">
    <source>
        <dbReference type="ARBA" id="ARBA00022490"/>
    </source>
</evidence>
<evidence type="ECO:0000256" key="6">
    <source>
        <dbReference type="ARBA" id="ARBA00022842"/>
    </source>
</evidence>
<evidence type="ECO:0000313" key="13">
    <source>
        <dbReference type="EMBL" id="AIL45831.1"/>
    </source>
</evidence>
<dbReference type="InterPro" id="IPR011876">
    <property type="entry name" value="IsopentenylPP_isomerase_typ1"/>
</dbReference>
<evidence type="ECO:0000313" key="14">
    <source>
        <dbReference type="Proteomes" id="UP000028933"/>
    </source>
</evidence>
<keyword evidence="9 13" id="KW-0413">Isomerase</keyword>
<dbReference type="NCBIfam" id="TIGR02150">
    <property type="entry name" value="IPP_isom_1"/>
    <property type="match status" value="1"/>
</dbReference>
<dbReference type="eggNOG" id="COG1443">
    <property type="taxonomic scope" value="Bacteria"/>
</dbReference>
<evidence type="ECO:0000256" key="7">
    <source>
        <dbReference type="ARBA" id="ARBA00023211"/>
    </source>
</evidence>
<keyword evidence="7" id="KW-0464">Manganese</keyword>
<keyword evidence="5" id="KW-0479">Metal-binding</keyword>
<dbReference type="KEGG" id="eao:BD94_2056"/>
<dbReference type="PROSITE" id="PS51462">
    <property type="entry name" value="NUDIX"/>
    <property type="match status" value="1"/>
</dbReference>
<dbReference type="HOGENOM" id="CLU_060552_2_1_10"/>
<dbReference type="RefSeq" id="WP_024564334.1">
    <property type="nucleotide sequence ID" value="NZ_CP007547.1"/>
</dbReference>
<dbReference type="UniPathway" id="UPA00059">
    <property type="reaction ID" value="UER00104"/>
</dbReference>
<accession>A0A077EE42</accession>
<dbReference type="GO" id="GO:0004452">
    <property type="term" value="F:isopentenyl-diphosphate delta-isomerase activity"/>
    <property type="evidence" value="ECO:0007669"/>
    <property type="project" value="UniProtKB-UniRule"/>
</dbReference>
<proteinExistence type="inferred from homology"/>
<keyword evidence="6" id="KW-0460">Magnesium</keyword>
<dbReference type="GO" id="GO:0009240">
    <property type="term" value="P:isopentenyl diphosphate biosynthetic process"/>
    <property type="evidence" value="ECO:0007669"/>
    <property type="project" value="TreeGrafter"/>
</dbReference>
<organism evidence="13 14">
    <name type="scientific">Elizabethkingia anophelis NUHP1</name>
    <dbReference type="NCBI Taxonomy" id="1338011"/>
    <lineage>
        <taxon>Bacteria</taxon>
        <taxon>Pseudomonadati</taxon>
        <taxon>Bacteroidota</taxon>
        <taxon>Flavobacteriia</taxon>
        <taxon>Flavobacteriales</taxon>
        <taxon>Weeksellaceae</taxon>
        <taxon>Elizabethkingia</taxon>
    </lineage>
</organism>
<dbReference type="GO" id="GO:0050992">
    <property type="term" value="P:dimethylallyl diphosphate biosynthetic process"/>
    <property type="evidence" value="ECO:0007669"/>
    <property type="project" value="UniProtKB-UniPathway"/>
</dbReference>
<feature type="active site" evidence="11">
    <location>
        <position position="65"/>
    </location>
</feature>
<evidence type="ECO:0000256" key="3">
    <source>
        <dbReference type="ARBA" id="ARBA00012057"/>
    </source>
</evidence>
<dbReference type="NCBIfam" id="NF002995">
    <property type="entry name" value="PRK03759.1"/>
    <property type="match status" value="1"/>
</dbReference>
<dbReference type="Proteomes" id="UP000028933">
    <property type="component" value="Chromosome"/>
</dbReference>
<dbReference type="Gene3D" id="3.90.79.10">
    <property type="entry name" value="Nucleoside Triphosphate Pyrophosphohydrolase"/>
    <property type="match status" value="1"/>
</dbReference>
<dbReference type="PANTHER" id="PTHR10885">
    <property type="entry name" value="ISOPENTENYL-DIPHOSPHATE DELTA-ISOMERASE"/>
    <property type="match status" value="1"/>
</dbReference>
<evidence type="ECO:0000256" key="5">
    <source>
        <dbReference type="ARBA" id="ARBA00022723"/>
    </source>
</evidence>
<dbReference type="STRING" id="1338011.BD94_2056"/>
<evidence type="ECO:0000256" key="10">
    <source>
        <dbReference type="NCBIfam" id="TIGR02150"/>
    </source>
</evidence>
<dbReference type="PANTHER" id="PTHR10885:SF0">
    <property type="entry name" value="ISOPENTENYL-DIPHOSPHATE DELTA-ISOMERASE"/>
    <property type="match status" value="1"/>
</dbReference>
<dbReference type="InterPro" id="IPR015797">
    <property type="entry name" value="NUDIX_hydrolase-like_dom_sf"/>
</dbReference>
<evidence type="ECO:0000256" key="2">
    <source>
        <dbReference type="ARBA" id="ARBA00007579"/>
    </source>
</evidence>
<feature type="domain" description="Nudix hydrolase" evidence="12">
    <location>
        <begin position="28"/>
        <end position="160"/>
    </location>
</feature>
<keyword evidence="4" id="KW-0963">Cytoplasm</keyword>
<dbReference type="AlphaFoldDB" id="A0A077EE42"/>
<evidence type="ECO:0000256" key="9">
    <source>
        <dbReference type="ARBA" id="ARBA00023235"/>
    </source>
</evidence>
<evidence type="ECO:0000256" key="8">
    <source>
        <dbReference type="ARBA" id="ARBA00023229"/>
    </source>
</evidence>
<evidence type="ECO:0000259" key="12">
    <source>
        <dbReference type="PROSITE" id="PS51462"/>
    </source>
</evidence>
<dbReference type="EMBL" id="CP007547">
    <property type="protein sequence ID" value="AIL45831.1"/>
    <property type="molecule type" value="Genomic_DNA"/>
</dbReference>
<protein>
    <recommendedName>
        <fullName evidence="3 10">Isopentenyl-diphosphate delta-isomerase</fullName>
        <ecNumber evidence="3 10">5.3.3.2</ecNumber>
    </recommendedName>
</protein>
<dbReference type="InterPro" id="IPR000086">
    <property type="entry name" value="NUDIX_hydrolase_dom"/>
</dbReference>
<dbReference type="EC" id="5.3.3.2" evidence="3 10"/>
<dbReference type="CDD" id="cd02885">
    <property type="entry name" value="NUDIX_IPP_Isomerase"/>
    <property type="match status" value="1"/>
</dbReference>
<keyword evidence="8" id="KW-0414">Isoprene biosynthesis</keyword>
<dbReference type="SUPFAM" id="SSF55811">
    <property type="entry name" value="Nudix"/>
    <property type="match status" value="1"/>
</dbReference>
<comment type="similarity">
    <text evidence="2">Belongs to the IPP isomerase type 1 family.</text>
</comment>
<feature type="active site" evidence="11">
    <location>
        <position position="112"/>
    </location>
</feature>
<dbReference type="GO" id="GO:0005737">
    <property type="term" value="C:cytoplasm"/>
    <property type="evidence" value="ECO:0007669"/>
    <property type="project" value="TreeGrafter"/>
</dbReference>
<dbReference type="Pfam" id="PF00293">
    <property type="entry name" value="NUDIX"/>
    <property type="match status" value="1"/>
</dbReference>
<evidence type="ECO:0000256" key="11">
    <source>
        <dbReference type="PIRSR" id="PIRSR018427-1"/>
    </source>
</evidence>
<dbReference type="PIRSF" id="PIRSF018427">
    <property type="entry name" value="Isopntndiph_ism"/>
    <property type="match status" value="1"/>
</dbReference>
<dbReference type="InterPro" id="IPR056375">
    <property type="entry name" value="Idi_bact"/>
</dbReference>
<dbReference type="GO" id="GO:0046872">
    <property type="term" value="F:metal ion binding"/>
    <property type="evidence" value="ECO:0007669"/>
    <property type="project" value="UniProtKB-KW"/>
</dbReference>
<dbReference type="HAMAP" id="MF_00202">
    <property type="entry name" value="Idi"/>
    <property type="match status" value="1"/>
</dbReference>
<gene>
    <name evidence="13" type="ORF">BD94_2056</name>
</gene>